<dbReference type="Proteomes" id="UP000663864">
    <property type="component" value="Unassembled WGS sequence"/>
</dbReference>
<comment type="caution">
    <text evidence="2">The sequence shown here is derived from an EMBL/GenBank/DDBJ whole genome shotgun (WGS) entry which is preliminary data.</text>
</comment>
<sequence>MLYYFKQLKHKRENELDSEPLTMEVKCQLSDTIDLLESYDSIRYRSRNFSPSPSIQITSTDKVNETY</sequence>
<protein>
    <submittedName>
        <fullName evidence="2">Uncharacterized protein</fullName>
    </submittedName>
</protein>
<dbReference type="EMBL" id="CAJNOT010007260">
    <property type="protein sequence ID" value="CAF1503935.1"/>
    <property type="molecule type" value="Genomic_DNA"/>
</dbReference>
<feature type="compositionally biased region" description="Polar residues" evidence="1">
    <location>
        <begin position="48"/>
        <end position="61"/>
    </location>
</feature>
<evidence type="ECO:0000313" key="4">
    <source>
        <dbReference type="Proteomes" id="UP000663864"/>
    </source>
</evidence>
<reference evidence="2" key="1">
    <citation type="submission" date="2021-02" db="EMBL/GenBank/DDBJ databases">
        <authorList>
            <person name="Nowell W R."/>
        </authorList>
    </citation>
    <scope>NUCLEOTIDE SEQUENCE</scope>
</reference>
<proteinExistence type="predicted"/>
<feature type="region of interest" description="Disordered" evidence="1">
    <location>
        <begin position="48"/>
        <end position="67"/>
    </location>
</feature>
<gene>
    <name evidence="3" type="ORF">JBS370_LOCUS35610</name>
    <name evidence="2" type="ORF">ZHD862_LOCUS37578</name>
</gene>
<evidence type="ECO:0000313" key="2">
    <source>
        <dbReference type="EMBL" id="CAF1503935.1"/>
    </source>
</evidence>
<dbReference type="AlphaFoldDB" id="A0A815T6Z4"/>
<name>A0A815T6Z4_9BILA</name>
<evidence type="ECO:0000256" key="1">
    <source>
        <dbReference type="SAM" id="MobiDB-lite"/>
    </source>
</evidence>
<accession>A0A815T6Z4</accession>
<evidence type="ECO:0000313" key="3">
    <source>
        <dbReference type="EMBL" id="CAF4182911.1"/>
    </source>
</evidence>
<dbReference type="EMBL" id="CAJOBD010012656">
    <property type="protein sequence ID" value="CAF4182911.1"/>
    <property type="molecule type" value="Genomic_DNA"/>
</dbReference>
<organism evidence="2 4">
    <name type="scientific">Rotaria sordida</name>
    <dbReference type="NCBI Taxonomy" id="392033"/>
    <lineage>
        <taxon>Eukaryota</taxon>
        <taxon>Metazoa</taxon>
        <taxon>Spiralia</taxon>
        <taxon>Gnathifera</taxon>
        <taxon>Rotifera</taxon>
        <taxon>Eurotatoria</taxon>
        <taxon>Bdelloidea</taxon>
        <taxon>Philodinida</taxon>
        <taxon>Philodinidae</taxon>
        <taxon>Rotaria</taxon>
    </lineage>
</organism>
<dbReference type="Proteomes" id="UP000663836">
    <property type="component" value="Unassembled WGS sequence"/>
</dbReference>